<evidence type="ECO:0000256" key="2">
    <source>
        <dbReference type="ARBA" id="ARBA00022670"/>
    </source>
</evidence>
<evidence type="ECO:0000256" key="3">
    <source>
        <dbReference type="ARBA" id="ARBA00022723"/>
    </source>
</evidence>
<reference evidence="8 9" key="1">
    <citation type="journal article" date="2014" name="Am. J. Bot.">
        <title>Genome assembly and annotation for red clover (Trifolium pratense; Fabaceae).</title>
        <authorList>
            <person name="Istvanek J."/>
            <person name="Jaros M."/>
            <person name="Krenek A."/>
            <person name="Repkova J."/>
        </authorList>
    </citation>
    <scope>NUCLEOTIDE SEQUENCE [LARGE SCALE GENOMIC DNA]</scope>
    <source>
        <strain evidence="9">cv. Tatra</strain>
        <tissue evidence="8">Young leaves</tissue>
    </source>
</reference>
<dbReference type="STRING" id="57577.A0A2K3JNX1"/>
<feature type="domain" description="Peptidase M16 N-terminal" evidence="7">
    <location>
        <begin position="31"/>
        <end position="88"/>
    </location>
</feature>
<dbReference type="PROSITE" id="PS00143">
    <property type="entry name" value="INSULINASE"/>
    <property type="match status" value="1"/>
</dbReference>
<accession>A0A2K3JNX1</accession>
<dbReference type="GO" id="GO:0004222">
    <property type="term" value="F:metalloendopeptidase activity"/>
    <property type="evidence" value="ECO:0007669"/>
    <property type="project" value="InterPro"/>
</dbReference>
<dbReference type="GO" id="GO:0051603">
    <property type="term" value="P:proteolysis involved in protein catabolic process"/>
    <property type="evidence" value="ECO:0007669"/>
    <property type="project" value="TreeGrafter"/>
</dbReference>
<organism evidence="8 9">
    <name type="scientific">Trifolium pratense</name>
    <name type="common">Red clover</name>
    <dbReference type="NCBI Taxonomy" id="57577"/>
    <lineage>
        <taxon>Eukaryota</taxon>
        <taxon>Viridiplantae</taxon>
        <taxon>Streptophyta</taxon>
        <taxon>Embryophyta</taxon>
        <taxon>Tracheophyta</taxon>
        <taxon>Spermatophyta</taxon>
        <taxon>Magnoliopsida</taxon>
        <taxon>eudicotyledons</taxon>
        <taxon>Gunneridae</taxon>
        <taxon>Pentapetalae</taxon>
        <taxon>rosids</taxon>
        <taxon>fabids</taxon>
        <taxon>Fabales</taxon>
        <taxon>Fabaceae</taxon>
        <taxon>Papilionoideae</taxon>
        <taxon>50 kb inversion clade</taxon>
        <taxon>NPAAA clade</taxon>
        <taxon>Hologalegina</taxon>
        <taxon>IRL clade</taxon>
        <taxon>Trifolieae</taxon>
        <taxon>Trifolium</taxon>
    </lineage>
</organism>
<evidence type="ECO:0000256" key="1">
    <source>
        <dbReference type="ARBA" id="ARBA00007261"/>
    </source>
</evidence>
<dbReference type="GO" id="GO:0005739">
    <property type="term" value="C:mitochondrion"/>
    <property type="evidence" value="ECO:0007669"/>
    <property type="project" value="TreeGrafter"/>
</dbReference>
<proteinExistence type="inferred from homology"/>
<comment type="caution">
    <text evidence="8">The sequence shown here is derived from an EMBL/GenBank/DDBJ whole genome shotgun (WGS) entry which is preliminary data.</text>
</comment>
<dbReference type="PANTHER" id="PTHR43690:SF18">
    <property type="entry name" value="INSULIN-DEGRADING ENZYME-RELATED"/>
    <property type="match status" value="1"/>
</dbReference>
<dbReference type="Gene3D" id="3.30.830.10">
    <property type="entry name" value="Metalloenzyme, LuxS/M16 peptidase-like"/>
    <property type="match status" value="1"/>
</dbReference>
<protein>
    <submittedName>
        <fullName evidence="8">Zinc-metallopeptidase peroxisomal-like</fullName>
    </submittedName>
</protein>
<sequence>MAVENENAEIVKARIDKRNYKRIVLRNSLQVLLISDPDTDKCAASMSVGVGYFSDPAGLEGLAHFLEHMLFYASEKYPEEDSYSKYITEVL</sequence>
<evidence type="ECO:0000313" key="8">
    <source>
        <dbReference type="EMBL" id="PNX55734.1"/>
    </source>
</evidence>
<dbReference type="PANTHER" id="PTHR43690">
    <property type="entry name" value="NARDILYSIN"/>
    <property type="match status" value="1"/>
</dbReference>
<dbReference type="SUPFAM" id="SSF63411">
    <property type="entry name" value="LuxS/MPP-like metallohydrolase"/>
    <property type="match status" value="1"/>
</dbReference>
<evidence type="ECO:0000256" key="6">
    <source>
        <dbReference type="ARBA" id="ARBA00023049"/>
    </source>
</evidence>
<dbReference type="GO" id="GO:0005829">
    <property type="term" value="C:cytosol"/>
    <property type="evidence" value="ECO:0007669"/>
    <property type="project" value="TreeGrafter"/>
</dbReference>
<dbReference type="Pfam" id="PF00675">
    <property type="entry name" value="Peptidase_M16"/>
    <property type="match status" value="1"/>
</dbReference>
<dbReference type="EMBL" id="ASHM01072581">
    <property type="protein sequence ID" value="PNX55734.1"/>
    <property type="molecule type" value="Genomic_DNA"/>
</dbReference>
<evidence type="ECO:0000313" key="9">
    <source>
        <dbReference type="Proteomes" id="UP000236291"/>
    </source>
</evidence>
<name>A0A2K3JNX1_TRIPR</name>
<keyword evidence="4" id="KW-0378">Hydrolase</keyword>
<gene>
    <name evidence="8" type="ORF">L195_g049364</name>
</gene>
<keyword evidence="2" id="KW-0645">Protease</keyword>
<evidence type="ECO:0000256" key="4">
    <source>
        <dbReference type="ARBA" id="ARBA00022801"/>
    </source>
</evidence>
<reference evidence="8 9" key="2">
    <citation type="journal article" date="2017" name="Front. Plant Sci.">
        <title>Gene Classification and Mining of Molecular Markers Useful in Red Clover (Trifolium pratense) Breeding.</title>
        <authorList>
            <person name="Istvanek J."/>
            <person name="Dluhosova J."/>
            <person name="Dluhos P."/>
            <person name="Patkova L."/>
            <person name="Nedelnik J."/>
            <person name="Repkova J."/>
        </authorList>
    </citation>
    <scope>NUCLEOTIDE SEQUENCE [LARGE SCALE GENOMIC DNA]</scope>
    <source>
        <strain evidence="9">cv. Tatra</strain>
        <tissue evidence="8">Young leaves</tissue>
    </source>
</reference>
<evidence type="ECO:0000256" key="5">
    <source>
        <dbReference type="ARBA" id="ARBA00022833"/>
    </source>
</evidence>
<dbReference type="InterPro" id="IPR011765">
    <property type="entry name" value="Pept_M16_N"/>
</dbReference>
<keyword evidence="6" id="KW-0482">Metalloprotease</keyword>
<dbReference type="GO" id="GO:0043171">
    <property type="term" value="P:peptide catabolic process"/>
    <property type="evidence" value="ECO:0007669"/>
    <property type="project" value="TreeGrafter"/>
</dbReference>
<keyword evidence="3" id="KW-0479">Metal-binding</keyword>
<dbReference type="GO" id="GO:0046872">
    <property type="term" value="F:metal ion binding"/>
    <property type="evidence" value="ECO:0007669"/>
    <property type="project" value="UniProtKB-KW"/>
</dbReference>
<dbReference type="Proteomes" id="UP000236291">
    <property type="component" value="Unassembled WGS sequence"/>
</dbReference>
<keyword evidence="5" id="KW-0862">Zinc</keyword>
<comment type="similarity">
    <text evidence="1">Belongs to the peptidase M16 family.</text>
</comment>
<dbReference type="InterPro" id="IPR050626">
    <property type="entry name" value="Peptidase_M16"/>
</dbReference>
<dbReference type="InterPro" id="IPR011249">
    <property type="entry name" value="Metalloenz_LuxS/M16"/>
</dbReference>
<evidence type="ECO:0000259" key="7">
    <source>
        <dbReference type="Pfam" id="PF00675"/>
    </source>
</evidence>
<dbReference type="InterPro" id="IPR001431">
    <property type="entry name" value="Pept_M16_Zn_BS"/>
</dbReference>
<dbReference type="AlphaFoldDB" id="A0A2K3JNX1"/>